<evidence type="ECO:0000313" key="1">
    <source>
        <dbReference type="EMBL" id="MFC4673825.1"/>
    </source>
</evidence>
<dbReference type="Proteomes" id="UP001596023">
    <property type="component" value="Unassembled WGS sequence"/>
</dbReference>
<organism evidence="1 2">
    <name type="scientific">Dysgonomonas termitidis</name>
    <dbReference type="NCBI Taxonomy" id="1516126"/>
    <lineage>
        <taxon>Bacteria</taxon>
        <taxon>Pseudomonadati</taxon>
        <taxon>Bacteroidota</taxon>
        <taxon>Bacteroidia</taxon>
        <taxon>Bacteroidales</taxon>
        <taxon>Dysgonomonadaceae</taxon>
        <taxon>Dysgonomonas</taxon>
    </lineage>
</organism>
<dbReference type="InterPro" id="IPR021553">
    <property type="entry name" value="DUF3008"/>
</dbReference>
<sequence>MPAKSEKQRRLMGAALAYKRGETKNVSDEVKKVADSMTEKELEDFASKPKANKKGKK</sequence>
<dbReference type="EMBL" id="JBHSGN010000063">
    <property type="protein sequence ID" value="MFC4673825.1"/>
    <property type="molecule type" value="Genomic_DNA"/>
</dbReference>
<proteinExistence type="predicted"/>
<accession>A0ABV9KUD2</accession>
<reference evidence="2" key="1">
    <citation type="journal article" date="2019" name="Int. J. Syst. Evol. Microbiol.">
        <title>The Global Catalogue of Microorganisms (GCM) 10K type strain sequencing project: providing services to taxonomists for standard genome sequencing and annotation.</title>
        <authorList>
            <consortium name="The Broad Institute Genomics Platform"/>
            <consortium name="The Broad Institute Genome Sequencing Center for Infectious Disease"/>
            <person name="Wu L."/>
            <person name="Ma J."/>
        </authorList>
    </citation>
    <scope>NUCLEOTIDE SEQUENCE [LARGE SCALE GENOMIC DNA]</scope>
    <source>
        <strain evidence="2">CCUG 66188</strain>
    </source>
</reference>
<keyword evidence="2" id="KW-1185">Reference proteome</keyword>
<evidence type="ECO:0000313" key="2">
    <source>
        <dbReference type="Proteomes" id="UP001596023"/>
    </source>
</evidence>
<dbReference type="RefSeq" id="WP_379995493.1">
    <property type="nucleotide sequence ID" value="NZ_JBHSGN010000063.1"/>
</dbReference>
<name>A0ABV9KUD2_9BACT</name>
<dbReference type="Pfam" id="PF11450">
    <property type="entry name" value="DUF3008"/>
    <property type="match status" value="1"/>
</dbReference>
<gene>
    <name evidence="1" type="ORF">ACFO6W_08990</name>
</gene>
<comment type="caution">
    <text evidence="1">The sequence shown here is derived from an EMBL/GenBank/DDBJ whole genome shotgun (WGS) entry which is preliminary data.</text>
</comment>
<protein>
    <submittedName>
        <fullName evidence="1">DUF3008 family protein</fullName>
    </submittedName>
</protein>